<sequence length="61" mass="6942">MNFSGEDAKLQWALYIVLTSQKKEIEMAEETTTMKVKKKLKDNTAKEIATKKGSQLASFFL</sequence>
<dbReference type="EMBL" id="CABWLR010000005">
    <property type="protein sequence ID" value="VXC05726.1"/>
    <property type="molecule type" value="Genomic_DNA"/>
</dbReference>
<evidence type="ECO:0000313" key="1">
    <source>
        <dbReference type="EMBL" id="VXC05726.1"/>
    </source>
</evidence>
<dbReference type="Proteomes" id="UP000430202">
    <property type="component" value="Unassembled WGS sequence"/>
</dbReference>
<evidence type="ECO:0000313" key="2">
    <source>
        <dbReference type="Proteomes" id="UP000430202"/>
    </source>
</evidence>
<name>A0A653VHK7_9FLAO</name>
<protein>
    <submittedName>
        <fullName evidence="1">Uncharacterized protein</fullName>
    </submittedName>
</protein>
<reference evidence="1 2" key="1">
    <citation type="submission" date="2019-10" db="EMBL/GenBank/DDBJ databases">
        <authorList>
            <person name="Karimi E."/>
        </authorList>
    </citation>
    <scope>NUCLEOTIDE SEQUENCE [LARGE SCALE GENOMIC DNA]</scope>
    <source>
        <strain evidence="1">Maribacter sp. 151</strain>
    </source>
</reference>
<keyword evidence="2" id="KW-1185">Reference proteome</keyword>
<accession>A0A653VHK7</accession>
<dbReference type="AlphaFoldDB" id="A0A653VHK7"/>
<proteinExistence type="predicted"/>
<gene>
    <name evidence="1" type="ORF">MARI151_50492</name>
</gene>
<organism evidence="1 2">
    <name type="scientific">Maribacter litoralis</name>
    <dbReference type="NCBI Taxonomy" id="2059726"/>
    <lineage>
        <taxon>Bacteria</taxon>
        <taxon>Pseudomonadati</taxon>
        <taxon>Bacteroidota</taxon>
        <taxon>Flavobacteriia</taxon>
        <taxon>Flavobacteriales</taxon>
        <taxon>Flavobacteriaceae</taxon>
        <taxon>Maribacter</taxon>
    </lineage>
</organism>